<dbReference type="PANTHER" id="PTHR22923:SF64">
    <property type="entry name" value="C1Q-RELATED FACTOR"/>
    <property type="match status" value="1"/>
</dbReference>
<dbReference type="Gene3D" id="2.60.120.40">
    <property type="match status" value="1"/>
</dbReference>
<dbReference type="Proteomes" id="UP001519460">
    <property type="component" value="Unassembled WGS sequence"/>
</dbReference>
<keyword evidence="6" id="KW-1185">Reference proteome</keyword>
<dbReference type="PANTHER" id="PTHR22923">
    <property type="entry name" value="CEREBELLIN-RELATED"/>
    <property type="match status" value="1"/>
</dbReference>
<dbReference type="GO" id="GO:0005576">
    <property type="term" value="C:extracellular region"/>
    <property type="evidence" value="ECO:0007669"/>
    <property type="project" value="UniProtKB-SubCell"/>
</dbReference>
<dbReference type="InterPro" id="IPR050822">
    <property type="entry name" value="Cerebellin_Synaptic_Org"/>
</dbReference>
<evidence type="ECO:0000313" key="5">
    <source>
        <dbReference type="EMBL" id="KAK7481437.1"/>
    </source>
</evidence>
<evidence type="ECO:0000256" key="1">
    <source>
        <dbReference type="ARBA" id="ARBA00004613"/>
    </source>
</evidence>
<evidence type="ECO:0000256" key="3">
    <source>
        <dbReference type="ARBA" id="ARBA00022729"/>
    </source>
</evidence>
<sequence length="188" mass="21250">MQGRMTAMENKHQQDITSMEQRHQQELVALSRDNQHLRQLLEDNLSNLTSQQNCAPKSRVSFHALLTPREYHVNETLAPSHIYLNDGNAFDASTGVFTAPLNGTYIFIANIATSLLSNRTMELAVYMYVDNTVVNVCYSNHPDYTIQGSCQAVVRLSVGQRVWLKNSYAESWYVDSYFSGALLHADLS</sequence>
<dbReference type="SMART" id="SM00110">
    <property type="entry name" value="C1Q"/>
    <property type="match status" value="1"/>
</dbReference>
<comment type="subcellular location">
    <subcellularLocation>
        <location evidence="1">Secreted</location>
    </subcellularLocation>
</comment>
<gene>
    <name evidence="5" type="ORF">BaRGS_00027288</name>
</gene>
<dbReference type="Pfam" id="PF00386">
    <property type="entry name" value="C1q"/>
    <property type="match status" value="1"/>
</dbReference>
<accession>A0ABD0K2W0</accession>
<organism evidence="5 6">
    <name type="scientific">Batillaria attramentaria</name>
    <dbReference type="NCBI Taxonomy" id="370345"/>
    <lineage>
        <taxon>Eukaryota</taxon>
        <taxon>Metazoa</taxon>
        <taxon>Spiralia</taxon>
        <taxon>Lophotrochozoa</taxon>
        <taxon>Mollusca</taxon>
        <taxon>Gastropoda</taxon>
        <taxon>Caenogastropoda</taxon>
        <taxon>Sorbeoconcha</taxon>
        <taxon>Cerithioidea</taxon>
        <taxon>Batillariidae</taxon>
        <taxon>Batillaria</taxon>
    </lineage>
</organism>
<proteinExistence type="predicted"/>
<reference evidence="5 6" key="1">
    <citation type="journal article" date="2023" name="Sci. Data">
        <title>Genome assembly of the Korean intertidal mud-creeper Batillaria attramentaria.</title>
        <authorList>
            <person name="Patra A.K."/>
            <person name="Ho P.T."/>
            <person name="Jun S."/>
            <person name="Lee S.J."/>
            <person name="Kim Y."/>
            <person name="Won Y.J."/>
        </authorList>
    </citation>
    <scope>NUCLEOTIDE SEQUENCE [LARGE SCALE GENOMIC DNA]</scope>
    <source>
        <strain evidence="5">Wonlab-2016</strain>
    </source>
</reference>
<dbReference type="AlphaFoldDB" id="A0ABD0K2W0"/>
<feature type="domain" description="C1q" evidence="4">
    <location>
        <begin position="55"/>
        <end position="188"/>
    </location>
</feature>
<comment type="caution">
    <text evidence="5">The sequence shown here is derived from an EMBL/GenBank/DDBJ whole genome shotgun (WGS) entry which is preliminary data.</text>
</comment>
<dbReference type="EMBL" id="JACVVK020000262">
    <property type="protein sequence ID" value="KAK7481437.1"/>
    <property type="molecule type" value="Genomic_DNA"/>
</dbReference>
<dbReference type="PROSITE" id="PS50871">
    <property type="entry name" value="C1Q"/>
    <property type="match status" value="1"/>
</dbReference>
<evidence type="ECO:0000256" key="2">
    <source>
        <dbReference type="ARBA" id="ARBA00022525"/>
    </source>
</evidence>
<evidence type="ECO:0000259" key="4">
    <source>
        <dbReference type="PROSITE" id="PS50871"/>
    </source>
</evidence>
<dbReference type="InterPro" id="IPR008983">
    <property type="entry name" value="Tumour_necrosis_fac-like_dom"/>
</dbReference>
<evidence type="ECO:0000313" key="6">
    <source>
        <dbReference type="Proteomes" id="UP001519460"/>
    </source>
</evidence>
<dbReference type="InterPro" id="IPR001073">
    <property type="entry name" value="C1q_dom"/>
</dbReference>
<name>A0ABD0K2W0_9CAEN</name>
<dbReference type="SUPFAM" id="SSF49842">
    <property type="entry name" value="TNF-like"/>
    <property type="match status" value="1"/>
</dbReference>
<protein>
    <recommendedName>
        <fullName evidence="4">C1q domain-containing protein</fullName>
    </recommendedName>
</protein>
<keyword evidence="2" id="KW-0964">Secreted</keyword>
<keyword evidence="3" id="KW-0732">Signal</keyword>